<feature type="compositionally biased region" description="Basic and acidic residues" evidence="1">
    <location>
        <begin position="271"/>
        <end position="284"/>
    </location>
</feature>
<reference evidence="2" key="1">
    <citation type="submission" date="2021-02" db="EMBL/GenBank/DDBJ databases">
        <authorList>
            <person name="Dougan E. K."/>
            <person name="Rhodes N."/>
            <person name="Thang M."/>
            <person name="Chan C."/>
        </authorList>
    </citation>
    <scope>NUCLEOTIDE SEQUENCE</scope>
</reference>
<feature type="region of interest" description="Disordered" evidence="1">
    <location>
        <begin position="217"/>
        <end position="284"/>
    </location>
</feature>
<evidence type="ECO:0000313" key="2">
    <source>
        <dbReference type="EMBL" id="CAE7261269.1"/>
    </source>
</evidence>
<keyword evidence="3" id="KW-1185">Reference proteome</keyword>
<organism evidence="2 3">
    <name type="scientific">Symbiodinium natans</name>
    <dbReference type="NCBI Taxonomy" id="878477"/>
    <lineage>
        <taxon>Eukaryota</taxon>
        <taxon>Sar</taxon>
        <taxon>Alveolata</taxon>
        <taxon>Dinophyceae</taxon>
        <taxon>Suessiales</taxon>
        <taxon>Symbiodiniaceae</taxon>
        <taxon>Symbiodinium</taxon>
    </lineage>
</organism>
<feature type="compositionally biased region" description="Basic residues" evidence="1">
    <location>
        <begin position="250"/>
        <end position="263"/>
    </location>
</feature>
<name>A0A812MBQ2_9DINO</name>
<sequence length="284" mass="31859">MGVDIQIRAHSGIYELHYLEDQTALAEGFLLDNIKGRLRELGFPVFKLQLLCGTITVSEADTWESLTRPRELTAAFVDFKVLRHHLTQEILTAVAKQDVLQLEAVLAQAQEPYVMYPARFTFLRGLSTITAASRMGNLEILRLLQVILRPDFERIMENAMAGVRRQTEVMETFQLRIAELELALENKLTASTCPETRCEDSSVAAAANRVSLCGPVSSSSSSGAVEQPSIVKPPPPVFPASIQDQMEAHKRQRQAFKIQRRSHREQVLSARESEREKRLSEEGG</sequence>
<gene>
    <name evidence="2" type="primary">ANKRD17</name>
    <name evidence="2" type="ORF">SNAT2548_LOCUS13672</name>
</gene>
<dbReference type="OrthoDB" id="10471408at2759"/>
<dbReference type="Proteomes" id="UP000604046">
    <property type="component" value="Unassembled WGS sequence"/>
</dbReference>
<proteinExistence type="predicted"/>
<dbReference type="AlphaFoldDB" id="A0A812MBQ2"/>
<evidence type="ECO:0000256" key="1">
    <source>
        <dbReference type="SAM" id="MobiDB-lite"/>
    </source>
</evidence>
<accession>A0A812MBQ2</accession>
<feature type="compositionally biased region" description="Low complexity" evidence="1">
    <location>
        <begin position="217"/>
        <end position="230"/>
    </location>
</feature>
<protein>
    <submittedName>
        <fullName evidence="2">ANKRD17 protein</fullName>
    </submittedName>
</protein>
<comment type="caution">
    <text evidence="2">The sequence shown here is derived from an EMBL/GenBank/DDBJ whole genome shotgun (WGS) entry which is preliminary data.</text>
</comment>
<dbReference type="EMBL" id="CAJNDS010001469">
    <property type="protein sequence ID" value="CAE7261269.1"/>
    <property type="molecule type" value="Genomic_DNA"/>
</dbReference>
<evidence type="ECO:0000313" key="3">
    <source>
        <dbReference type="Proteomes" id="UP000604046"/>
    </source>
</evidence>